<comment type="caution">
    <text evidence="2">The sequence shown here is derived from an EMBL/GenBank/DDBJ whole genome shotgun (WGS) entry which is preliminary data.</text>
</comment>
<dbReference type="RefSeq" id="WP_149956888.1">
    <property type="nucleotide sequence ID" value="NZ_BKDJ01000008.1"/>
</dbReference>
<feature type="compositionally biased region" description="Basic and acidic residues" evidence="1">
    <location>
        <begin position="21"/>
        <end position="35"/>
    </location>
</feature>
<name>A0A5A7NRB0_9MICC</name>
<sequence>MLSRIAQEHAREIANHDWSDAPYRADRAGHDRTIDGRGTGKQLEPHEADIIKMNVMWVTAQVLMHEDPNLDITEFAVACGLPRHLTHNKDGRPSGALMAGIRTDNGQVSTPGLWERVS</sequence>
<dbReference type="AlphaFoldDB" id="A0A5A7NRB0"/>
<accession>A0A5A7NRB0</accession>
<evidence type="ECO:0000256" key="1">
    <source>
        <dbReference type="SAM" id="MobiDB-lite"/>
    </source>
</evidence>
<feature type="region of interest" description="Disordered" evidence="1">
    <location>
        <begin position="89"/>
        <end position="118"/>
    </location>
</feature>
<evidence type="ECO:0000313" key="3">
    <source>
        <dbReference type="Proteomes" id="UP000325307"/>
    </source>
</evidence>
<dbReference type="EMBL" id="BKDJ01000008">
    <property type="protein sequence ID" value="GER23285.1"/>
    <property type="molecule type" value="Genomic_DNA"/>
</dbReference>
<gene>
    <name evidence="2" type="ORF">NCCP1664_17810</name>
</gene>
<dbReference type="Proteomes" id="UP000325307">
    <property type="component" value="Unassembled WGS sequence"/>
</dbReference>
<keyword evidence="3" id="KW-1185">Reference proteome</keyword>
<feature type="region of interest" description="Disordered" evidence="1">
    <location>
        <begin position="21"/>
        <end position="41"/>
    </location>
</feature>
<reference evidence="2 3" key="1">
    <citation type="submission" date="2019-09" db="EMBL/GenBank/DDBJ databases">
        <title>Arthrobacter zafarii sp. nov., a moderately thermotolerant and halotolerant actinobacterium isolated from Cholistan desert soil of Pakistan.</title>
        <authorList>
            <person name="Amin A."/>
            <person name="Ahmed I."/>
            <person name="Khalid N."/>
            <person name="Schumann P."/>
            <person name="Busse H.J."/>
            <person name="Khan I.U."/>
            <person name="Li S."/>
            <person name="Li W.J."/>
        </authorList>
    </citation>
    <scope>NUCLEOTIDE SEQUENCE [LARGE SCALE GENOMIC DNA]</scope>
    <source>
        <strain evidence="2 3">NCCP-1664</strain>
    </source>
</reference>
<dbReference type="OrthoDB" id="4290505at2"/>
<proteinExistence type="predicted"/>
<organism evidence="2 3">
    <name type="scientific">Zafaria cholistanensis</name>
    <dbReference type="NCBI Taxonomy" id="1682741"/>
    <lineage>
        <taxon>Bacteria</taxon>
        <taxon>Bacillati</taxon>
        <taxon>Actinomycetota</taxon>
        <taxon>Actinomycetes</taxon>
        <taxon>Micrococcales</taxon>
        <taxon>Micrococcaceae</taxon>
        <taxon>Zafaria</taxon>
    </lineage>
</organism>
<evidence type="ECO:0000313" key="2">
    <source>
        <dbReference type="EMBL" id="GER23285.1"/>
    </source>
</evidence>
<protein>
    <submittedName>
        <fullName evidence="2">Uncharacterized protein</fullName>
    </submittedName>
</protein>